<protein>
    <recommendedName>
        <fullName evidence="3">Endonuclease/exonuclease/phosphatase domain-containing protein</fullName>
    </recommendedName>
</protein>
<dbReference type="Gene3D" id="3.60.10.10">
    <property type="entry name" value="Endonuclease/exonuclease/phosphatase"/>
    <property type="match status" value="1"/>
</dbReference>
<dbReference type="Proteomes" id="UP000265515">
    <property type="component" value="Unassembled WGS sequence"/>
</dbReference>
<proteinExistence type="predicted"/>
<sequence length="454" mass="52126">MTVYAPTRVGERAKFFARLMLHVPKADRLLLAGDWNVSLDEALRPGAPTTNRGDVRTVLEFIAEMTLVDPFPILNPDDPGYTWTSHLQRDRQTVTRRRLDYFLLSEQVMDRVTSVRHFCHPISDHKPVVVDLRLSLGCERGRGFFRLNSQVLRVLGVGEWVKDHMTRWEGARHLLNSNAEWLDGGLAITSGVLDVISRILARTRNKREANCMKKVEEAEDRMEGQPISRLVWASERERRLAEWDNIQEEKQKQWTEVLKVKGIETHDKMTKETFQKLQPSRLQQQMIELKHPFVESAPPACSATGMLQYARMYYEDILTSRRPQDGVNVDLSSGTDMWDSTTVKLHTSAKLNLDRPFTVEELSQALKSMVKGKSPGVDGLPVEFYAANWGCLARVIPGATRRWWMRRRGETWEDFRQVFDTAEGYYKEKLRSGVGNDERKVAQRSDEGGIAKAL</sequence>
<evidence type="ECO:0008006" key="3">
    <source>
        <dbReference type="Google" id="ProtNLM"/>
    </source>
</evidence>
<dbReference type="AlphaFoldDB" id="A0A388MB49"/>
<name>A0A388MB49_CHABU</name>
<keyword evidence="2" id="KW-1185">Reference proteome</keyword>
<reference evidence="1 2" key="1">
    <citation type="journal article" date="2018" name="Cell">
        <title>The Chara Genome: Secondary Complexity and Implications for Plant Terrestrialization.</title>
        <authorList>
            <person name="Nishiyama T."/>
            <person name="Sakayama H."/>
            <person name="Vries J.D."/>
            <person name="Buschmann H."/>
            <person name="Saint-Marcoux D."/>
            <person name="Ullrich K.K."/>
            <person name="Haas F.B."/>
            <person name="Vanderstraeten L."/>
            <person name="Becker D."/>
            <person name="Lang D."/>
            <person name="Vosolsobe S."/>
            <person name="Rombauts S."/>
            <person name="Wilhelmsson P.K.I."/>
            <person name="Janitza P."/>
            <person name="Kern R."/>
            <person name="Heyl A."/>
            <person name="Rumpler F."/>
            <person name="Villalobos L.I.A.C."/>
            <person name="Clay J.M."/>
            <person name="Skokan R."/>
            <person name="Toyoda A."/>
            <person name="Suzuki Y."/>
            <person name="Kagoshima H."/>
            <person name="Schijlen E."/>
            <person name="Tajeshwar N."/>
            <person name="Catarino B."/>
            <person name="Hetherington A.J."/>
            <person name="Saltykova A."/>
            <person name="Bonnot C."/>
            <person name="Breuninger H."/>
            <person name="Symeonidi A."/>
            <person name="Radhakrishnan G.V."/>
            <person name="Van Nieuwerburgh F."/>
            <person name="Deforce D."/>
            <person name="Chang C."/>
            <person name="Karol K.G."/>
            <person name="Hedrich R."/>
            <person name="Ulvskov P."/>
            <person name="Glockner G."/>
            <person name="Delwiche C.F."/>
            <person name="Petrasek J."/>
            <person name="Van de Peer Y."/>
            <person name="Friml J."/>
            <person name="Beilby M."/>
            <person name="Dolan L."/>
            <person name="Kohara Y."/>
            <person name="Sugano S."/>
            <person name="Fujiyama A."/>
            <person name="Delaux P.-M."/>
            <person name="Quint M."/>
            <person name="TheiBen G."/>
            <person name="Hagemann M."/>
            <person name="Harholt J."/>
            <person name="Dunand C."/>
            <person name="Zachgo S."/>
            <person name="Langdale J."/>
            <person name="Maumus F."/>
            <person name="Straeten D.V.D."/>
            <person name="Gould S.B."/>
            <person name="Rensing S.A."/>
        </authorList>
    </citation>
    <scope>NUCLEOTIDE SEQUENCE [LARGE SCALE GENOMIC DNA]</scope>
    <source>
        <strain evidence="1 2">S276</strain>
    </source>
</reference>
<organism evidence="1 2">
    <name type="scientific">Chara braunii</name>
    <name type="common">Braun's stonewort</name>
    <dbReference type="NCBI Taxonomy" id="69332"/>
    <lineage>
        <taxon>Eukaryota</taxon>
        <taxon>Viridiplantae</taxon>
        <taxon>Streptophyta</taxon>
        <taxon>Charophyceae</taxon>
        <taxon>Charales</taxon>
        <taxon>Characeae</taxon>
        <taxon>Chara</taxon>
    </lineage>
</organism>
<gene>
    <name evidence="1" type="ORF">CBR_g53550</name>
</gene>
<dbReference type="InterPro" id="IPR036691">
    <property type="entry name" value="Endo/exonu/phosph_ase_sf"/>
</dbReference>
<accession>A0A388MB49</accession>
<evidence type="ECO:0000313" key="2">
    <source>
        <dbReference type="Proteomes" id="UP000265515"/>
    </source>
</evidence>
<dbReference type="Gramene" id="GBG91735">
    <property type="protein sequence ID" value="GBG91735"/>
    <property type="gene ID" value="CBR_g53550"/>
</dbReference>
<dbReference type="SUPFAM" id="SSF56219">
    <property type="entry name" value="DNase I-like"/>
    <property type="match status" value="1"/>
</dbReference>
<dbReference type="STRING" id="69332.A0A388MB49"/>
<comment type="caution">
    <text evidence="1">The sequence shown here is derived from an EMBL/GenBank/DDBJ whole genome shotgun (WGS) entry which is preliminary data.</text>
</comment>
<evidence type="ECO:0000313" key="1">
    <source>
        <dbReference type="EMBL" id="GBG91735.1"/>
    </source>
</evidence>
<dbReference type="OrthoDB" id="498125at2759"/>
<dbReference type="EMBL" id="BFEA01000942">
    <property type="protein sequence ID" value="GBG91735.1"/>
    <property type="molecule type" value="Genomic_DNA"/>
</dbReference>